<evidence type="ECO:0000259" key="3">
    <source>
        <dbReference type="Pfam" id="PF07887"/>
    </source>
</evidence>
<dbReference type="Pfam" id="PF20451">
    <property type="entry name" value="Calmod_bind_M"/>
    <property type="match status" value="2"/>
</dbReference>
<dbReference type="EMBL" id="JACGWL010000009">
    <property type="protein sequence ID" value="KAK4394615.1"/>
    <property type="molecule type" value="Genomic_DNA"/>
</dbReference>
<dbReference type="Pfam" id="PF07887">
    <property type="entry name" value="Calmodulin_bind"/>
    <property type="match status" value="2"/>
</dbReference>
<dbReference type="PANTHER" id="PTHR31713:SF14">
    <property type="entry name" value="CALMODULIN-BINDING PROTEIN 60 A"/>
    <property type="match status" value="1"/>
</dbReference>
<dbReference type="PANTHER" id="PTHR31713">
    <property type="entry name" value="OS02G0177800 PROTEIN"/>
    <property type="match status" value="1"/>
</dbReference>
<dbReference type="InterPro" id="IPR012416">
    <property type="entry name" value="CBP60"/>
</dbReference>
<keyword evidence="1" id="KW-0175">Coiled coil</keyword>
<keyword evidence="2" id="KW-0812">Transmembrane</keyword>
<accession>A0AAE1WJL4</accession>
<dbReference type="GO" id="GO:0080142">
    <property type="term" value="P:regulation of salicylic acid biosynthetic process"/>
    <property type="evidence" value="ECO:0007669"/>
    <property type="project" value="TreeGrafter"/>
</dbReference>
<feature type="domain" description="Calmodulin binding protein central" evidence="4">
    <location>
        <begin position="263"/>
        <end position="325"/>
    </location>
</feature>
<feature type="coiled-coil region" evidence="1">
    <location>
        <begin position="650"/>
        <end position="698"/>
    </location>
</feature>
<dbReference type="GO" id="GO:0003700">
    <property type="term" value="F:DNA-binding transcription factor activity"/>
    <property type="evidence" value="ECO:0007669"/>
    <property type="project" value="TreeGrafter"/>
</dbReference>
<dbReference type="InterPro" id="IPR046830">
    <property type="entry name" value="Calmod_bind_M"/>
</dbReference>
<organism evidence="5 6">
    <name type="scientific">Sesamum angolense</name>
    <dbReference type="NCBI Taxonomy" id="2727404"/>
    <lineage>
        <taxon>Eukaryota</taxon>
        <taxon>Viridiplantae</taxon>
        <taxon>Streptophyta</taxon>
        <taxon>Embryophyta</taxon>
        <taxon>Tracheophyta</taxon>
        <taxon>Spermatophyta</taxon>
        <taxon>Magnoliopsida</taxon>
        <taxon>eudicotyledons</taxon>
        <taxon>Gunneridae</taxon>
        <taxon>Pentapetalae</taxon>
        <taxon>asterids</taxon>
        <taxon>lamiids</taxon>
        <taxon>Lamiales</taxon>
        <taxon>Pedaliaceae</taxon>
        <taxon>Sesamum</taxon>
    </lineage>
</organism>
<gene>
    <name evidence="5" type="ORF">Sango_1615800</name>
</gene>
<dbReference type="GO" id="GO:0005516">
    <property type="term" value="F:calmodulin binding"/>
    <property type="evidence" value="ECO:0007669"/>
    <property type="project" value="InterPro"/>
</dbReference>
<feature type="transmembrane region" description="Helical" evidence="2">
    <location>
        <begin position="80"/>
        <end position="101"/>
    </location>
</feature>
<comment type="caution">
    <text evidence="5">The sequence shown here is derived from an EMBL/GenBank/DDBJ whole genome shotgun (WGS) entry which is preliminary data.</text>
</comment>
<keyword evidence="2" id="KW-1133">Transmembrane helix</keyword>
<dbReference type="GO" id="GO:0043565">
    <property type="term" value="F:sequence-specific DNA binding"/>
    <property type="evidence" value="ECO:0007669"/>
    <property type="project" value="TreeGrafter"/>
</dbReference>
<feature type="domain" description="Calmodulin binding protein-like N-terminal" evidence="3">
    <location>
        <begin position="149"/>
        <end position="257"/>
    </location>
</feature>
<reference evidence="5" key="2">
    <citation type="journal article" date="2024" name="Plant">
        <title>Genomic evolution and insights into agronomic trait innovations of Sesamum species.</title>
        <authorList>
            <person name="Miao H."/>
            <person name="Wang L."/>
            <person name="Qu L."/>
            <person name="Liu H."/>
            <person name="Sun Y."/>
            <person name="Le M."/>
            <person name="Wang Q."/>
            <person name="Wei S."/>
            <person name="Zheng Y."/>
            <person name="Lin W."/>
            <person name="Duan Y."/>
            <person name="Cao H."/>
            <person name="Xiong S."/>
            <person name="Wang X."/>
            <person name="Wei L."/>
            <person name="Li C."/>
            <person name="Ma Q."/>
            <person name="Ju M."/>
            <person name="Zhao R."/>
            <person name="Li G."/>
            <person name="Mu C."/>
            <person name="Tian Q."/>
            <person name="Mei H."/>
            <person name="Zhang T."/>
            <person name="Gao T."/>
            <person name="Zhang H."/>
        </authorList>
    </citation>
    <scope>NUCLEOTIDE SEQUENCE</scope>
    <source>
        <strain evidence="5">K16</strain>
    </source>
</reference>
<evidence type="ECO:0000313" key="6">
    <source>
        <dbReference type="Proteomes" id="UP001289374"/>
    </source>
</evidence>
<proteinExistence type="predicted"/>
<evidence type="ECO:0000313" key="5">
    <source>
        <dbReference type="EMBL" id="KAK4394615.1"/>
    </source>
</evidence>
<dbReference type="InterPro" id="IPR046831">
    <property type="entry name" value="Calmodulin_bind_N"/>
</dbReference>
<evidence type="ECO:0000256" key="2">
    <source>
        <dbReference type="SAM" id="Phobius"/>
    </source>
</evidence>
<protein>
    <submittedName>
        <fullName evidence="5">Calmodulin-binding protein 60 D</fullName>
    </submittedName>
</protein>
<dbReference type="GO" id="GO:0005634">
    <property type="term" value="C:nucleus"/>
    <property type="evidence" value="ECO:0007669"/>
    <property type="project" value="TreeGrafter"/>
</dbReference>
<keyword evidence="2" id="KW-0472">Membrane</keyword>
<evidence type="ECO:0000256" key="1">
    <source>
        <dbReference type="SAM" id="Coils"/>
    </source>
</evidence>
<reference evidence="5" key="1">
    <citation type="submission" date="2020-06" db="EMBL/GenBank/DDBJ databases">
        <authorList>
            <person name="Li T."/>
            <person name="Hu X."/>
            <person name="Zhang T."/>
            <person name="Song X."/>
            <person name="Zhang H."/>
            <person name="Dai N."/>
            <person name="Sheng W."/>
            <person name="Hou X."/>
            <person name="Wei L."/>
        </authorList>
    </citation>
    <scope>NUCLEOTIDE SEQUENCE</scope>
    <source>
        <strain evidence="5">K16</strain>
        <tissue evidence="5">Leaf</tissue>
    </source>
</reference>
<keyword evidence="6" id="KW-1185">Reference proteome</keyword>
<dbReference type="Proteomes" id="UP001289374">
    <property type="component" value="Unassembled WGS sequence"/>
</dbReference>
<name>A0AAE1WJL4_9LAMI</name>
<evidence type="ECO:0000259" key="4">
    <source>
        <dbReference type="Pfam" id="PF20451"/>
    </source>
</evidence>
<dbReference type="AlphaFoldDB" id="A0AAE1WJL4"/>
<feature type="domain" description="Calmodulin binding protein central" evidence="4">
    <location>
        <begin position="885"/>
        <end position="948"/>
    </location>
</feature>
<sequence>MVHDSLRTLGDFTGKSGSTRGISRKHVDKIIIIDFARSEFLVNYERDGAEVILISSSGNNIGVFSGANDKIVDEEKVFCALVLLIIFLSDLVLNSIFIFSFDLGDGRMRSKSDDQYNKFEEELESTKRRILTRIKRIVKHGNQTSERNMKLEFRNRISEVILTGEEIKGEGDTSIEVVIVDESTGNVVDVGPEASANVGIVLLKGEPDALAGDDWTVQEYNQNIVQEIEGKQPLLKGNVLLKLQRGVGFWRTLNYKKHETPSLSDEVSRLVNIRKGGKINKRLQDKKIYTVEDFLIRLLIDPEGLRTIVNLGPTKWELTVNNARASLSDKRMYCYVNSEQKMGIVFNVLGQASVQELLASAYSHWENVKCFDDENSLRQYFTGFMTSVDPPDDLNPNYHGGGRENPETYEMIGESSSRSCFSYQSISSAMNSITETGGGDFGSFSTNDVEIIHDIPLQRSPDWTFNPETMFQDFDEFLHQNDNFDWQVNGPVNEPNAEEQIAETAVAFADTHISNPPNRWRKLFCVSRLFSIRKRVSMAGIYGGGPIVDLMFGEGRGLISVKAGGRDGRRSVVFLGGYAEEVRFQFQKERSFLTLLIISVCFPLFFYVKISVTQDELEGAMSSFPAICCVNELTIDDLIDRIEEQVKSGNRMVEEEVRSTNTRIQELQGTKTRTYEELKLTEARIDELNLRKKRVEEKWKLTKTRCFARLKRIFEAGNCTSAQRNLRLEFRHKISQPILTGEEIKGDGNTFIEVALIDAKGNVVVTEPEASADVEIVVLNGKADSWRADDSTDGEFKDKIVQEMEGKKPFLAGNVCLKLQRGIAVLDNVKFRNHTIKMRPPSFRLGARVVDKIFDGVHVKEAETESFTIEVYRKKYYRKHKTPSLSDEVSRLINVGRGGKIEKRLQEKNIYTVEDFLIQLLINPEGLKRIVNVRGKKWDATVKNARECQNSKRVYCYINHWQKIGVAFTVLGDLSGLYLKSQYVPTTMLSENHKACFSYTSSLLFFQLISPTYEIVQNKPKLNLYYDSLRLKSTFMDPLNSLKPHYDHGGCEIIGESSSRSNFLFQGIASATNSTRKAGTEDFCSFSTDDVETIFDAPMQLSPQLPFYPETMLDLEEFFHQNNDSNWQVKGPVNEPNCDEQVAETAVAFADTHISNPPNRWRKLFCVSTWFSIRKRVSMAEGPTSDTVVALSSAHRKLGIKKE</sequence>
<feature type="domain" description="Calmodulin binding protein-like N-terminal" evidence="3">
    <location>
        <begin position="726"/>
        <end position="870"/>
    </location>
</feature>